<comment type="caution">
    <text evidence="6">The sequence shown here is derived from an EMBL/GenBank/DDBJ whole genome shotgun (WGS) entry which is preliminary data.</text>
</comment>
<keyword evidence="7" id="KW-1185">Reference proteome</keyword>
<feature type="domain" description="HTH araC/xylS-type" evidence="5">
    <location>
        <begin position="210"/>
        <end position="308"/>
    </location>
</feature>
<dbReference type="AlphaFoldDB" id="A0A4R8ZDX2"/>
<proteinExistence type="predicted"/>
<dbReference type="Gene3D" id="1.10.10.60">
    <property type="entry name" value="Homeodomain-like"/>
    <property type="match status" value="2"/>
</dbReference>
<keyword evidence="3" id="KW-0804">Transcription</keyword>
<dbReference type="OrthoDB" id="241790at2"/>
<dbReference type="SMART" id="SM00342">
    <property type="entry name" value="HTH_ARAC"/>
    <property type="match status" value="1"/>
</dbReference>
<dbReference type="InterPro" id="IPR032783">
    <property type="entry name" value="AraC_lig"/>
</dbReference>
<dbReference type="RefSeq" id="WP_134573530.1">
    <property type="nucleotide sequence ID" value="NZ_SOGT01000015.1"/>
</dbReference>
<dbReference type="Proteomes" id="UP000298424">
    <property type="component" value="Unassembled WGS sequence"/>
</dbReference>
<dbReference type="InterPro" id="IPR050204">
    <property type="entry name" value="AraC_XylS_family_regulators"/>
</dbReference>
<organism evidence="6 7">
    <name type="scientific">Cryobacterium lyxosi</name>
    <dbReference type="NCBI Taxonomy" id="1259228"/>
    <lineage>
        <taxon>Bacteria</taxon>
        <taxon>Bacillati</taxon>
        <taxon>Actinomycetota</taxon>
        <taxon>Actinomycetes</taxon>
        <taxon>Micrococcales</taxon>
        <taxon>Microbacteriaceae</taxon>
        <taxon>Cryobacterium</taxon>
    </lineage>
</organism>
<dbReference type="Pfam" id="PF12852">
    <property type="entry name" value="Cupin_6"/>
    <property type="match status" value="1"/>
</dbReference>
<keyword evidence="1" id="KW-0805">Transcription regulation</keyword>
<evidence type="ECO:0000313" key="7">
    <source>
        <dbReference type="Proteomes" id="UP000298424"/>
    </source>
</evidence>
<dbReference type="Pfam" id="PF12833">
    <property type="entry name" value="HTH_18"/>
    <property type="match status" value="1"/>
</dbReference>
<evidence type="ECO:0000256" key="4">
    <source>
        <dbReference type="SAM" id="MobiDB-lite"/>
    </source>
</evidence>
<reference evidence="6 7" key="1">
    <citation type="submission" date="2019-03" db="EMBL/GenBank/DDBJ databases">
        <title>Genomics of glacier-inhabiting Cryobacterium strains.</title>
        <authorList>
            <person name="Liu Q."/>
            <person name="Xin Y.-H."/>
        </authorList>
    </citation>
    <scope>NUCLEOTIDE SEQUENCE [LARGE SCALE GENOMIC DNA]</scope>
    <source>
        <strain evidence="6 7">TMT1-1</strain>
    </source>
</reference>
<feature type="compositionally biased region" description="Basic and acidic residues" evidence="4">
    <location>
        <begin position="324"/>
        <end position="333"/>
    </location>
</feature>
<dbReference type="PANTHER" id="PTHR46796">
    <property type="entry name" value="HTH-TYPE TRANSCRIPTIONAL ACTIVATOR RHAS-RELATED"/>
    <property type="match status" value="1"/>
</dbReference>
<dbReference type="PROSITE" id="PS01124">
    <property type="entry name" value="HTH_ARAC_FAMILY_2"/>
    <property type="match status" value="1"/>
</dbReference>
<dbReference type="InterPro" id="IPR018060">
    <property type="entry name" value="HTH_AraC"/>
</dbReference>
<evidence type="ECO:0000313" key="6">
    <source>
        <dbReference type="EMBL" id="TFD23967.1"/>
    </source>
</evidence>
<accession>A0A4R8ZDX2</accession>
<evidence type="ECO:0000256" key="1">
    <source>
        <dbReference type="ARBA" id="ARBA00023015"/>
    </source>
</evidence>
<evidence type="ECO:0000256" key="2">
    <source>
        <dbReference type="ARBA" id="ARBA00023125"/>
    </source>
</evidence>
<evidence type="ECO:0000256" key="3">
    <source>
        <dbReference type="ARBA" id="ARBA00023163"/>
    </source>
</evidence>
<dbReference type="InterPro" id="IPR009057">
    <property type="entry name" value="Homeodomain-like_sf"/>
</dbReference>
<dbReference type="GO" id="GO:0043565">
    <property type="term" value="F:sequence-specific DNA binding"/>
    <property type="evidence" value="ECO:0007669"/>
    <property type="project" value="InterPro"/>
</dbReference>
<sequence>MDALTHLLSGPHAQRAFALRVVMDPPWSIDVQDRAPLTLIAILSGEASLVTERVRVSLKPGDIAIVRGPEPYRLADDPEREGLVVIHPGQVCTTQGGDHVSISMAQGVRTWGNSPTGTTTMLIGTYESDAQIGTVVAAALPAVAVIPAGHVDEALMRLLRDEISVDAPGQGGVVDRLLDVLLVHALRGWAREHPESASGWLAAARDPLVSDALRLLHDAPDAPWTIESLAQQLTVSRATLAHRFRTSVGEPPMTYLTSWRMLLAGELLSDPRRTTADIAQQVGYGSPFALSTAFKRHHGVSPTEYRRHRQTPLATRADGPKPTLEPRRSSTSC</sequence>
<keyword evidence="2" id="KW-0238">DNA-binding</keyword>
<dbReference type="GO" id="GO:0003700">
    <property type="term" value="F:DNA-binding transcription factor activity"/>
    <property type="evidence" value="ECO:0007669"/>
    <property type="project" value="InterPro"/>
</dbReference>
<name>A0A4R8ZDX2_9MICO</name>
<dbReference type="PANTHER" id="PTHR46796:SF13">
    <property type="entry name" value="HTH-TYPE TRANSCRIPTIONAL ACTIVATOR RHAS"/>
    <property type="match status" value="1"/>
</dbReference>
<gene>
    <name evidence="6" type="ORF">E3T27_14390</name>
</gene>
<dbReference type="EMBL" id="SOGT01000015">
    <property type="protein sequence ID" value="TFD23967.1"/>
    <property type="molecule type" value="Genomic_DNA"/>
</dbReference>
<dbReference type="SUPFAM" id="SSF46689">
    <property type="entry name" value="Homeodomain-like"/>
    <property type="match status" value="2"/>
</dbReference>
<protein>
    <submittedName>
        <fullName evidence="6">AraC family transcriptional regulator</fullName>
    </submittedName>
</protein>
<feature type="region of interest" description="Disordered" evidence="4">
    <location>
        <begin position="299"/>
        <end position="333"/>
    </location>
</feature>
<evidence type="ECO:0000259" key="5">
    <source>
        <dbReference type="PROSITE" id="PS01124"/>
    </source>
</evidence>